<feature type="region of interest" description="Disordered" evidence="1">
    <location>
        <begin position="45"/>
        <end position="83"/>
    </location>
</feature>
<organism evidence="2 3">
    <name type="scientific">Microbacterium foliorum</name>
    <dbReference type="NCBI Taxonomy" id="104336"/>
    <lineage>
        <taxon>Bacteria</taxon>
        <taxon>Bacillati</taxon>
        <taxon>Actinomycetota</taxon>
        <taxon>Actinomycetes</taxon>
        <taxon>Micrococcales</taxon>
        <taxon>Microbacteriaceae</taxon>
        <taxon>Microbacterium</taxon>
    </lineage>
</organism>
<gene>
    <name evidence="2" type="ORF">QE375_002405</name>
</gene>
<dbReference type="EMBL" id="JAVIZQ010000001">
    <property type="protein sequence ID" value="MDR6142851.1"/>
    <property type="molecule type" value="Genomic_DNA"/>
</dbReference>
<comment type="caution">
    <text evidence="2">The sequence shown here is derived from an EMBL/GenBank/DDBJ whole genome shotgun (WGS) entry which is preliminary data.</text>
</comment>
<reference evidence="2 3" key="1">
    <citation type="submission" date="2023-08" db="EMBL/GenBank/DDBJ databases">
        <title>Functional and genomic diversity of the sorghum phyllosphere microbiome.</title>
        <authorList>
            <person name="Shade A."/>
        </authorList>
    </citation>
    <scope>NUCLEOTIDE SEQUENCE [LARGE SCALE GENOMIC DNA]</scope>
    <source>
        <strain evidence="2 3">SORGH_AS_0445</strain>
    </source>
</reference>
<sequence length="221" mass="22864">MPRHSAAVYRRRRLVTLVAAILVVAVVGVAVWLLVARPWANAAEATPSPSASASAPESPTPDPTAGESPAAESPAPESSAEETPGIVACEARDVEVAAVTDADAYDPGVMPQLSISLTNRGSTDCAIDVGSTTQRLTVSSGSDVWWTSTDCQENPSSMVATLPAGATVTSKVPVTWDRTRSSVETCADENRPRAPGGGASYHVAVEIGGFKGTTTKQILLY</sequence>
<proteinExistence type="predicted"/>
<evidence type="ECO:0000256" key="1">
    <source>
        <dbReference type="SAM" id="MobiDB-lite"/>
    </source>
</evidence>
<dbReference type="Proteomes" id="UP001249291">
    <property type="component" value="Unassembled WGS sequence"/>
</dbReference>
<evidence type="ECO:0000313" key="3">
    <source>
        <dbReference type="Proteomes" id="UP001249291"/>
    </source>
</evidence>
<evidence type="ECO:0000313" key="2">
    <source>
        <dbReference type="EMBL" id="MDR6142851.1"/>
    </source>
</evidence>
<protein>
    <submittedName>
        <fullName evidence="2">Cytoskeletal protein RodZ</fullName>
    </submittedName>
</protein>
<name>A0ABU1HS37_9MICO</name>
<accession>A0ABU1HS37</accession>
<keyword evidence="3" id="KW-1185">Reference proteome</keyword>
<dbReference type="RefSeq" id="WP_079113548.1">
    <property type="nucleotide sequence ID" value="NZ_CP019892.1"/>
</dbReference>